<feature type="region of interest" description="Disordered" evidence="1">
    <location>
        <begin position="1"/>
        <end position="76"/>
    </location>
</feature>
<accession>A0AAD6XI42</accession>
<sequence>MPPLPSETASQPPLLLITPSMPPPDSRRSRARPASSKPPPGRRFCSSRRRCRRRLPAAPAPAPLPRNRLPAAASAHHAVDAAAGFPPLPRPPRFLETAPQPPLLLITPSIPPPASRRSRARPASSKPPLPQIWAVLRHAHCGTATGFASGVNFFQQSC</sequence>
<evidence type="ECO:0000313" key="3">
    <source>
        <dbReference type="Proteomes" id="UP001222325"/>
    </source>
</evidence>
<keyword evidence="3" id="KW-1185">Reference proteome</keyword>
<proteinExistence type="predicted"/>
<feature type="compositionally biased region" description="Low complexity" evidence="1">
    <location>
        <begin position="65"/>
        <end position="76"/>
    </location>
</feature>
<evidence type="ECO:0000256" key="1">
    <source>
        <dbReference type="SAM" id="MobiDB-lite"/>
    </source>
</evidence>
<name>A0AAD6XI42_9AGAR</name>
<protein>
    <submittedName>
        <fullName evidence="2">Uncharacterized protein</fullName>
    </submittedName>
</protein>
<feature type="region of interest" description="Disordered" evidence="1">
    <location>
        <begin position="90"/>
        <end position="126"/>
    </location>
</feature>
<dbReference type="AlphaFoldDB" id="A0AAD6XI42"/>
<feature type="compositionally biased region" description="Basic residues" evidence="1">
    <location>
        <begin position="45"/>
        <end position="55"/>
    </location>
</feature>
<gene>
    <name evidence="2" type="ORF">B0H15DRAFT_807187</name>
</gene>
<evidence type="ECO:0000313" key="2">
    <source>
        <dbReference type="EMBL" id="KAJ7070291.1"/>
    </source>
</evidence>
<dbReference type="EMBL" id="JARJCN010000133">
    <property type="protein sequence ID" value="KAJ7070291.1"/>
    <property type="molecule type" value="Genomic_DNA"/>
</dbReference>
<comment type="caution">
    <text evidence="2">The sequence shown here is derived from an EMBL/GenBank/DDBJ whole genome shotgun (WGS) entry which is preliminary data.</text>
</comment>
<dbReference type="Proteomes" id="UP001222325">
    <property type="component" value="Unassembled WGS sequence"/>
</dbReference>
<organism evidence="2 3">
    <name type="scientific">Mycena belliarum</name>
    <dbReference type="NCBI Taxonomy" id="1033014"/>
    <lineage>
        <taxon>Eukaryota</taxon>
        <taxon>Fungi</taxon>
        <taxon>Dikarya</taxon>
        <taxon>Basidiomycota</taxon>
        <taxon>Agaricomycotina</taxon>
        <taxon>Agaricomycetes</taxon>
        <taxon>Agaricomycetidae</taxon>
        <taxon>Agaricales</taxon>
        <taxon>Marasmiineae</taxon>
        <taxon>Mycenaceae</taxon>
        <taxon>Mycena</taxon>
    </lineage>
</organism>
<reference evidence="2" key="1">
    <citation type="submission" date="2023-03" db="EMBL/GenBank/DDBJ databases">
        <title>Massive genome expansion in bonnet fungi (Mycena s.s.) driven by repeated elements and novel gene families across ecological guilds.</title>
        <authorList>
            <consortium name="Lawrence Berkeley National Laboratory"/>
            <person name="Harder C.B."/>
            <person name="Miyauchi S."/>
            <person name="Viragh M."/>
            <person name="Kuo A."/>
            <person name="Thoen E."/>
            <person name="Andreopoulos B."/>
            <person name="Lu D."/>
            <person name="Skrede I."/>
            <person name="Drula E."/>
            <person name="Henrissat B."/>
            <person name="Morin E."/>
            <person name="Kohler A."/>
            <person name="Barry K."/>
            <person name="LaButti K."/>
            <person name="Morin E."/>
            <person name="Salamov A."/>
            <person name="Lipzen A."/>
            <person name="Mereny Z."/>
            <person name="Hegedus B."/>
            <person name="Baldrian P."/>
            <person name="Stursova M."/>
            <person name="Weitz H."/>
            <person name="Taylor A."/>
            <person name="Grigoriev I.V."/>
            <person name="Nagy L.G."/>
            <person name="Martin F."/>
            <person name="Kauserud H."/>
        </authorList>
    </citation>
    <scope>NUCLEOTIDE SEQUENCE</scope>
    <source>
        <strain evidence="2">CBHHK173m</strain>
    </source>
</reference>